<dbReference type="AlphaFoldDB" id="R0I6U8"/>
<dbReference type="Proteomes" id="UP000029121">
    <property type="component" value="Unassembled WGS sequence"/>
</dbReference>
<dbReference type="PANTHER" id="PTHR31900">
    <property type="entry name" value="F-BOX/RNI SUPERFAMILY PROTEIN-RELATED"/>
    <property type="match status" value="1"/>
</dbReference>
<organism evidence="2 3">
    <name type="scientific">Capsella rubella</name>
    <dbReference type="NCBI Taxonomy" id="81985"/>
    <lineage>
        <taxon>Eukaryota</taxon>
        <taxon>Viridiplantae</taxon>
        <taxon>Streptophyta</taxon>
        <taxon>Embryophyta</taxon>
        <taxon>Tracheophyta</taxon>
        <taxon>Spermatophyta</taxon>
        <taxon>Magnoliopsida</taxon>
        <taxon>eudicotyledons</taxon>
        <taxon>Gunneridae</taxon>
        <taxon>Pentapetalae</taxon>
        <taxon>rosids</taxon>
        <taxon>malvids</taxon>
        <taxon>Brassicales</taxon>
        <taxon>Brassicaceae</taxon>
        <taxon>Camelineae</taxon>
        <taxon>Capsella</taxon>
    </lineage>
</organism>
<evidence type="ECO:0000259" key="1">
    <source>
        <dbReference type="SMART" id="SM00579"/>
    </source>
</evidence>
<evidence type="ECO:0000313" key="2">
    <source>
        <dbReference type="EMBL" id="EOA32168.1"/>
    </source>
</evidence>
<reference evidence="3" key="1">
    <citation type="journal article" date="2013" name="Nat. Genet.">
        <title>The Capsella rubella genome and the genomic consequences of rapid mating system evolution.</title>
        <authorList>
            <person name="Slotte T."/>
            <person name="Hazzouri K.M."/>
            <person name="Agren J.A."/>
            <person name="Koenig D."/>
            <person name="Maumus F."/>
            <person name="Guo Y.L."/>
            <person name="Steige K."/>
            <person name="Platts A.E."/>
            <person name="Escobar J.S."/>
            <person name="Newman L.K."/>
            <person name="Wang W."/>
            <person name="Mandakova T."/>
            <person name="Vello E."/>
            <person name="Smith L.M."/>
            <person name="Henz S.R."/>
            <person name="Steffen J."/>
            <person name="Takuno S."/>
            <person name="Brandvain Y."/>
            <person name="Coop G."/>
            <person name="Andolfatto P."/>
            <person name="Hu T.T."/>
            <person name="Blanchette M."/>
            <person name="Clark R.M."/>
            <person name="Quesneville H."/>
            <person name="Nordborg M."/>
            <person name="Gaut B.S."/>
            <person name="Lysak M.A."/>
            <person name="Jenkins J."/>
            <person name="Grimwood J."/>
            <person name="Chapman J."/>
            <person name="Prochnik S."/>
            <person name="Shu S."/>
            <person name="Rokhsar D."/>
            <person name="Schmutz J."/>
            <person name="Weigel D."/>
            <person name="Wright S.I."/>
        </authorList>
    </citation>
    <scope>NUCLEOTIDE SEQUENCE [LARGE SCALE GENOMIC DNA]</scope>
    <source>
        <strain evidence="3">cv. Monte Gargano</strain>
    </source>
</reference>
<dbReference type="KEGG" id="crb:17893041"/>
<evidence type="ECO:0000313" key="3">
    <source>
        <dbReference type="Proteomes" id="UP000029121"/>
    </source>
</evidence>
<accession>R0I6U8</accession>
<feature type="domain" description="FBD" evidence="1">
    <location>
        <begin position="204"/>
        <end position="280"/>
    </location>
</feature>
<sequence>MTQPVFNRKTVEPTRVDTLLFVRVMRECVSRFTGKVIENFELHLSQPIGFEEDIMSLTKFAASRQVKNLVLDFSNPTQENISLALQARRDRASRCIYPRKNELDVSHLFFNFLYVRDLTVCSFLLQMLKDCDDPMALHDPLKTRHLVMKTNLHTNDFMGMSIFLKSCPELESLTFDILTTRLARAPSPLVIDPAKYWITSNAYECLEKTLKVVKVKNFRGRSNELHVLQYLIRTGRVMERLDLYEAKGLNHKQKSSVLASVEEVQQNFKRASRNLQITLHNA</sequence>
<gene>
    <name evidence="2" type="ORF">CARUB_v10015424mg</name>
</gene>
<dbReference type="InterPro" id="IPR006566">
    <property type="entry name" value="FBD"/>
</dbReference>
<protein>
    <recommendedName>
        <fullName evidence="1">FBD domain-containing protein</fullName>
    </recommendedName>
</protein>
<dbReference type="Pfam" id="PF08387">
    <property type="entry name" value="FBD"/>
    <property type="match status" value="1"/>
</dbReference>
<dbReference type="EMBL" id="KB870807">
    <property type="protein sequence ID" value="EOA32168.1"/>
    <property type="molecule type" value="Genomic_DNA"/>
</dbReference>
<keyword evidence="3" id="KW-1185">Reference proteome</keyword>
<dbReference type="STRING" id="81985.R0I6U8"/>
<name>R0I6U8_9BRAS</name>
<dbReference type="SMART" id="SM00579">
    <property type="entry name" value="FBD"/>
    <property type="match status" value="1"/>
</dbReference>
<dbReference type="OrthoDB" id="673865at2759"/>
<proteinExistence type="predicted"/>
<dbReference type="InterPro" id="IPR050232">
    <property type="entry name" value="FBL13/AtMIF1-like"/>
</dbReference>
<dbReference type="PANTHER" id="PTHR31900:SF30">
    <property type="entry name" value="SUPERFAMILY PROTEIN, PUTATIVE-RELATED"/>
    <property type="match status" value="1"/>
</dbReference>